<comment type="caution">
    <text evidence="1">The sequence shown here is derived from an EMBL/GenBank/DDBJ whole genome shotgun (WGS) entry which is preliminary data.</text>
</comment>
<name>A0AAV7UBI4_PLEWA</name>
<protein>
    <submittedName>
        <fullName evidence="1">Uncharacterized protein</fullName>
    </submittedName>
</protein>
<evidence type="ECO:0000313" key="2">
    <source>
        <dbReference type="Proteomes" id="UP001066276"/>
    </source>
</evidence>
<organism evidence="1 2">
    <name type="scientific">Pleurodeles waltl</name>
    <name type="common">Iberian ribbed newt</name>
    <dbReference type="NCBI Taxonomy" id="8319"/>
    <lineage>
        <taxon>Eukaryota</taxon>
        <taxon>Metazoa</taxon>
        <taxon>Chordata</taxon>
        <taxon>Craniata</taxon>
        <taxon>Vertebrata</taxon>
        <taxon>Euteleostomi</taxon>
        <taxon>Amphibia</taxon>
        <taxon>Batrachia</taxon>
        <taxon>Caudata</taxon>
        <taxon>Salamandroidea</taxon>
        <taxon>Salamandridae</taxon>
        <taxon>Pleurodelinae</taxon>
        <taxon>Pleurodeles</taxon>
    </lineage>
</organism>
<sequence length="94" mass="10510">WPTTCEGYRGHLLYCPVNLFLELHLVLIPSLRRLSLPQCALKCYRGSLLLPTRTLCQISNNQSTAPHVNIVTNSTDDIRGDPGSSFEALYHLSV</sequence>
<feature type="non-terminal residue" evidence="1">
    <location>
        <position position="94"/>
    </location>
</feature>
<evidence type="ECO:0000313" key="1">
    <source>
        <dbReference type="EMBL" id="KAJ1185364.1"/>
    </source>
</evidence>
<gene>
    <name evidence="1" type="ORF">NDU88_002157</name>
</gene>
<dbReference type="EMBL" id="JANPWB010000005">
    <property type="protein sequence ID" value="KAJ1185364.1"/>
    <property type="molecule type" value="Genomic_DNA"/>
</dbReference>
<feature type="non-terminal residue" evidence="1">
    <location>
        <position position="1"/>
    </location>
</feature>
<proteinExistence type="predicted"/>
<keyword evidence="2" id="KW-1185">Reference proteome</keyword>
<reference evidence="1" key="1">
    <citation type="journal article" date="2022" name="bioRxiv">
        <title>Sequencing and chromosome-scale assembly of the giantPleurodeles waltlgenome.</title>
        <authorList>
            <person name="Brown T."/>
            <person name="Elewa A."/>
            <person name="Iarovenko S."/>
            <person name="Subramanian E."/>
            <person name="Araus A.J."/>
            <person name="Petzold A."/>
            <person name="Susuki M."/>
            <person name="Suzuki K.-i.T."/>
            <person name="Hayashi T."/>
            <person name="Toyoda A."/>
            <person name="Oliveira C."/>
            <person name="Osipova E."/>
            <person name="Leigh N.D."/>
            <person name="Simon A."/>
            <person name="Yun M.H."/>
        </authorList>
    </citation>
    <scope>NUCLEOTIDE SEQUENCE</scope>
    <source>
        <strain evidence="1">20211129_DDA</strain>
        <tissue evidence="1">Liver</tissue>
    </source>
</reference>
<accession>A0AAV7UBI4</accession>
<dbReference type="AlphaFoldDB" id="A0AAV7UBI4"/>
<dbReference type="Proteomes" id="UP001066276">
    <property type="component" value="Chromosome 3_1"/>
</dbReference>